<dbReference type="Proteomes" id="UP000613452">
    <property type="component" value="Unassembled WGS sequence"/>
</dbReference>
<proteinExistence type="predicted"/>
<comment type="caution">
    <text evidence="3">The sequence shown here is derived from an EMBL/GenBank/DDBJ whole genome shotgun (WGS) entry which is preliminary data.</text>
</comment>
<dbReference type="RefSeq" id="WP_078383853.1">
    <property type="nucleotide sequence ID" value="NZ_AP022927.1"/>
</dbReference>
<protein>
    <submittedName>
        <fullName evidence="3">Uncharacterized protein</fullName>
    </submittedName>
</protein>
<keyword evidence="2" id="KW-0472">Membrane</keyword>
<name>A0ABD4LEF5_BACCE</name>
<dbReference type="AlphaFoldDB" id="A0ABD4LEF5"/>
<keyword evidence="1" id="KW-0175">Coiled coil</keyword>
<evidence type="ECO:0000313" key="3">
    <source>
        <dbReference type="EMBL" id="MBK1608415.1"/>
    </source>
</evidence>
<feature type="transmembrane region" description="Helical" evidence="2">
    <location>
        <begin position="201"/>
        <end position="224"/>
    </location>
</feature>
<evidence type="ECO:0000256" key="1">
    <source>
        <dbReference type="SAM" id="Coils"/>
    </source>
</evidence>
<feature type="transmembrane region" description="Helical" evidence="2">
    <location>
        <begin position="236"/>
        <end position="261"/>
    </location>
</feature>
<keyword evidence="2" id="KW-1133">Transmembrane helix</keyword>
<accession>A0ABD4LEF5</accession>
<dbReference type="EMBL" id="JAEFBZ010000001">
    <property type="protein sequence ID" value="MBK1608415.1"/>
    <property type="molecule type" value="Genomic_DNA"/>
</dbReference>
<sequence length="514" mass="58435">MIGKSLANGLMAANGEQLRLIYVLVMETGIFNMIANKTKDFFNKGVDHSKQELDFEIAKLKDVDDNTLRLQLFLYMTKEFDLAGSYYNTSYEIENKCGEILQKAHTLQMKKDKNYSAFVSRNEHLTIDNQLTLYQMQKIFESIGGELKNLTADQEENFANQIEQFIESLPTEQQEKIKDKLNIDAVTSATIKKLIATQGSAVLLAVIVEIAGFAAYTTLTSLIAGTASLLGLTLPFSAYITATSALSVLTGPVGFILIGGFSSMMMLTQSKKVKKTLLQMGIVQLMLPVLLGDAKVYEYDTFIQEWSQFYNEQSKLLDVIANYKKECEMITQQLKMNKDSLVYCNNQLSESTSAYNNIVNQLIDSLILVSEHEKTEVFKQKSMKIEGLEMEVRTKKESIRKNRQVDSFWGKVSGMVSNISYENDISKIKKQIHELKREQAVEVISIRPISLNKMCNEAHFIMKEKQKVNEKVTKLKEQKRDIEKNLSTVNNMLYEKKDELRALQKEIYGLGDIV</sequence>
<evidence type="ECO:0000256" key="2">
    <source>
        <dbReference type="SAM" id="Phobius"/>
    </source>
</evidence>
<evidence type="ECO:0000313" key="4">
    <source>
        <dbReference type="Proteomes" id="UP000613452"/>
    </source>
</evidence>
<keyword evidence="2" id="KW-0812">Transmembrane</keyword>
<gene>
    <name evidence="3" type="ORF">JCR31_10885</name>
</gene>
<organism evidence="3 4">
    <name type="scientific">Bacillus cereus</name>
    <dbReference type="NCBI Taxonomy" id="1396"/>
    <lineage>
        <taxon>Bacteria</taxon>
        <taxon>Bacillati</taxon>
        <taxon>Bacillota</taxon>
        <taxon>Bacilli</taxon>
        <taxon>Bacillales</taxon>
        <taxon>Bacillaceae</taxon>
        <taxon>Bacillus</taxon>
        <taxon>Bacillus cereus group</taxon>
    </lineage>
</organism>
<feature type="coiled-coil region" evidence="1">
    <location>
        <begin position="418"/>
        <end position="506"/>
    </location>
</feature>
<reference evidence="3 4" key="1">
    <citation type="submission" date="2020-12" db="EMBL/GenBank/DDBJ databases">
        <title>Genome assembly for a thermostable protease producing Bacillus cereus MAKP1 strain isolated from chicken gut.</title>
        <authorList>
            <person name="Malaviya A."/>
        </authorList>
    </citation>
    <scope>NUCLEOTIDE SEQUENCE [LARGE SCALE GENOMIC DNA]</scope>
    <source>
        <strain evidence="3 4">MAKP1</strain>
    </source>
</reference>